<evidence type="ECO:0000313" key="2">
    <source>
        <dbReference type="Proteomes" id="UP000199568"/>
    </source>
</evidence>
<evidence type="ECO:0000313" key="1">
    <source>
        <dbReference type="EMBL" id="SET59041.1"/>
    </source>
</evidence>
<dbReference type="Proteomes" id="UP000199568">
    <property type="component" value="Unassembled WGS sequence"/>
</dbReference>
<dbReference type="EMBL" id="FOHU01000015">
    <property type="protein sequence ID" value="SET59041.1"/>
    <property type="molecule type" value="Genomic_DNA"/>
</dbReference>
<gene>
    <name evidence="1" type="ORF">SAMN05660297_02852</name>
</gene>
<accession>A0A1I0FNF5</accession>
<name>A0A1I0FNF5_9FIRM</name>
<dbReference type="RefSeq" id="WP_090445509.1">
    <property type="nucleotide sequence ID" value="NZ_FOHU01000015.1"/>
</dbReference>
<sequence>MKKKLYTWEKEASLGSPILQSNNRKLRYNVIFAGAEKLEDSMHHRVHFIYTFFPTSPSMDYGCGLTFSSNITITAIPGEIVRFANHLGIMEEVTVTYRPEDYGSYHRFFPIKHMKLLEIEKDYLRYKIHCE</sequence>
<reference evidence="1 2" key="1">
    <citation type="submission" date="2016-10" db="EMBL/GenBank/DDBJ databases">
        <authorList>
            <person name="de Groot N.N."/>
        </authorList>
    </citation>
    <scope>NUCLEOTIDE SEQUENCE [LARGE SCALE GENOMIC DNA]</scope>
    <source>
        <strain evidence="1 2">DSM 18979</strain>
    </source>
</reference>
<dbReference type="OrthoDB" id="1953478at2"/>
<organism evidence="1 2">
    <name type="scientific">Natronincola peptidivorans</name>
    <dbReference type="NCBI Taxonomy" id="426128"/>
    <lineage>
        <taxon>Bacteria</taxon>
        <taxon>Bacillati</taxon>
        <taxon>Bacillota</taxon>
        <taxon>Clostridia</taxon>
        <taxon>Peptostreptococcales</taxon>
        <taxon>Natronincolaceae</taxon>
        <taxon>Natronincola</taxon>
    </lineage>
</organism>
<dbReference type="AlphaFoldDB" id="A0A1I0FNF5"/>
<keyword evidence="2" id="KW-1185">Reference proteome</keyword>
<protein>
    <submittedName>
        <fullName evidence="1">Uncharacterized protein</fullName>
    </submittedName>
</protein>
<proteinExistence type="predicted"/>